<dbReference type="Gene3D" id="2.120.10.30">
    <property type="entry name" value="TolB, C-terminal domain"/>
    <property type="match status" value="1"/>
</dbReference>
<protein>
    <submittedName>
        <fullName evidence="2">Uncharacterized protein</fullName>
    </submittedName>
</protein>
<dbReference type="EMBL" id="JAOTIF010000001">
    <property type="protein sequence ID" value="MCU7547729.1"/>
    <property type="molecule type" value="Genomic_DNA"/>
</dbReference>
<feature type="signal peptide" evidence="1">
    <location>
        <begin position="1"/>
        <end position="19"/>
    </location>
</feature>
<feature type="chain" id="PRO_5040800649" evidence="1">
    <location>
        <begin position="20"/>
        <end position="921"/>
    </location>
</feature>
<dbReference type="InterPro" id="IPR011042">
    <property type="entry name" value="6-blade_b-propeller_TolB-like"/>
</dbReference>
<sequence length="921" mass="104963">MIRIQVLALILLSYISLQAQQFGAFPPSVKWKQISTDTARIIFQPQAKAQAQSIAAIIHQLAAQQPNPLGDRLRKINIILHSNTTLANGYVGLGPYRSEFYLVPSSNTVEMGNLPWHEHLAVHEYRHVQQYNNMNKGLAKAFRLIFGEEGQAIANGITIPNWFFEGDAVHTETANTPQGRGRLPYFLSGYNSVFLEGKQYRLMKMLNGSLKDYVPNHYNFGYMAVNYGYEKYGSDFWGKVINDAASFKGLAYPFRQAIQKHAGVSYRSFIKDALQHSQQTLQPDKGYTTPKDKTVTNYYFPQFISPDSIIYLKESYRSLPAFYVRTQGEEHKIKLRSISTEDWFSYRNGVIAYTAFATDARWELIDYSDIVLLDIQSKRERRLTSKGKYYTPDISPSGKNIVTISVNDSTQTELQLLDAVTGQVHKKVPAPKGTYFLHPRFLDDENIIFIERAPDGSMSLHKRNLVNGNSETLLEAGYNTLGHPFVQGETIYFTSSASGNDDLYALRDGKFYQLTSGQTGHYYVGASADSLAWASFTAKGLRLQTASMKTLPWTEVTPATLRRPVTSYDVATVSSNVLATPTRDFPVARYAKSTRLLNIHSWRPYYEDPEFTFSIFSNNILNTLSSELFYRYNQNEESHGVGVNAIYGGWFPQITTGAEYTYDRHVYANRRLILIDQFEARAGYFIPLNFSKGRTYKYFGIGSNFVWRQLESKTKGIELADGTQPYIHNYISFTQQLPKTRQHIYPKLGYSLSAAHRQQLDYNGYQVNVNGQVYLPSFGNHSIVLSGNLQQRNEKGVFFSDMFPYSRGYNDFGLDSAKMYRASANYHFPIAYPDWGFGGLIYFQRIRGNAFYDFSEVYSRDNKQSAYMQSTGAELFFDAKVWNQLPVTIGVRYSYLLDQQFAVNGNRNVWEVVLPVSLIPN</sequence>
<dbReference type="AlphaFoldDB" id="A0A9X2XRV9"/>
<dbReference type="RefSeq" id="WP_279295174.1">
    <property type="nucleotide sequence ID" value="NZ_JAOTIF010000001.1"/>
</dbReference>
<dbReference type="PANTHER" id="PTHR36842:SF1">
    <property type="entry name" value="PROTEIN TOLB"/>
    <property type="match status" value="1"/>
</dbReference>
<dbReference type="Proteomes" id="UP001155483">
    <property type="component" value="Unassembled WGS sequence"/>
</dbReference>
<evidence type="ECO:0000313" key="3">
    <source>
        <dbReference type="Proteomes" id="UP001155483"/>
    </source>
</evidence>
<dbReference type="PANTHER" id="PTHR36842">
    <property type="entry name" value="PROTEIN TOLB HOMOLOG"/>
    <property type="match status" value="1"/>
</dbReference>
<name>A0A9X2XRV9_9BACT</name>
<reference evidence="2" key="2">
    <citation type="submission" date="2023-04" db="EMBL/GenBank/DDBJ databases">
        <title>Paracnuella aquatica gen. nov., sp. nov., a member of the family Chitinophagaceae isolated from a hot spring.</title>
        <authorList>
            <person name="Wang C."/>
        </authorList>
    </citation>
    <scope>NUCLEOTIDE SEQUENCE</scope>
    <source>
        <strain evidence="2">LB-8</strain>
    </source>
</reference>
<accession>A0A9X2XRV9</accession>
<comment type="caution">
    <text evidence="2">The sequence shown here is derived from an EMBL/GenBank/DDBJ whole genome shotgun (WGS) entry which is preliminary data.</text>
</comment>
<keyword evidence="3" id="KW-1185">Reference proteome</keyword>
<reference evidence="2" key="1">
    <citation type="submission" date="2022-09" db="EMBL/GenBank/DDBJ databases">
        <authorList>
            <person name="Yuan C."/>
            <person name="Ke Z."/>
        </authorList>
    </citation>
    <scope>NUCLEOTIDE SEQUENCE</scope>
    <source>
        <strain evidence="2">LB-8</strain>
    </source>
</reference>
<evidence type="ECO:0000313" key="2">
    <source>
        <dbReference type="EMBL" id="MCU7547729.1"/>
    </source>
</evidence>
<dbReference type="SUPFAM" id="SSF82171">
    <property type="entry name" value="DPP6 N-terminal domain-like"/>
    <property type="match status" value="1"/>
</dbReference>
<evidence type="ECO:0000256" key="1">
    <source>
        <dbReference type="SAM" id="SignalP"/>
    </source>
</evidence>
<keyword evidence="1" id="KW-0732">Signal</keyword>
<proteinExistence type="predicted"/>
<gene>
    <name evidence="2" type="ORF">OCK74_01325</name>
</gene>
<organism evidence="2 3">
    <name type="scientific">Paraflavisolibacter caeni</name>
    <dbReference type="NCBI Taxonomy" id="2982496"/>
    <lineage>
        <taxon>Bacteria</taxon>
        <taxon>Pseudomonadati</taxon>
        <taxon>Bacteroidota</taxon>
        <taxon>Chitinophagia</taxon>
        <taxon>Chitinophagales</taxon>
        <taxon>Chitinophagaceae</taxon>
        <taxon>Paraflavisolibacter</taxon>
    </lineage>
</organism>